<dbReference type="EMBL" id="PTIT01000009">
    <property type="protein sequence ID" value="PPK51786.1"/>
    <property type="molecule type" value="Genomic_DNA"/>
</dbReference>
<dbReference type="Proteomes" id="UP000239446">
    <property type="component" value="Unassembled WGS sequence"/>
</dbReference>
<proteinExistence type="predicted"/>
<keyword evidence="4" id="KW-0808">Transferase</keyword>
<protein>
    <submittedName>
        <fullName evidence="4">Glycosyltransferase involved in cell wall biosynthesis</fullName>
    </submittedName>
</protein>
<dbReference type="Pfam" id="PF13439">
    <property type="entry name" value="Glyco_transf_4"/>
    <property type="match status" value="1"/>
</dbReference>
<dbReference type="Pfam" id="PF00534">
    <property type="entry name" value="Glycos_transf_1"/>
    <property type="match status" value="1"/>
</dbReference>
<evidence type="ECO:0000313" key="5">
    <source>
        <dbReference type="Proteomes" id="UP000239446"/>
    </source>
</evidence>
<feature type="domain" description="Glycosyltransferase subfamily 4-like N-terminal" evidence="2">
    <location>
        <begin position="13"/>
        <end position="147"/>
    </location>
</feature>
<reference evidence="3 6" key="1">
    <citation type="submission" date="2018-02" db="EMBL/GenBank/DDBJ databases">
        <title>Deep subsurface shale carbon reservoir microbial communities from Ohio and West Virginia, USA.</title>
        <authorList>
            <person name="Wrighton K."/>
        </authorList>
    </citation>
    <scope>NUCLEOTIDE SEQUENCE [LARGE SCALE GENOMIC DNA]</scope>
    <source>
        <strain evidence="3 6">UTICA-S1B6</strain>
    </source>
</reference>
<reference evidence="4 5" key="2">
    <citation type="submission" date="2018-02" db="EMBL/GenBank/DDBJ databases">
        <title>Subsurface microbial communities from deep shales in Ohio and West Virginia, USA.</title>
        <authorList>
            <person name="Wrighton K."/>
        </authorList>
    </citation>
    <scope>NUCLEOTIDE SEQUENCE [LARGE SCALE GENOMIC DNA]</scope>
    <source>
        <strain evidence="4 5">UTICA-S1B9</strain>
    </source>
</reference>
<comment type="caution">
    <text evidence="4">The sequence shown here is derived from an EMBL/GenBank/DDBJ whole genome shotgun (WGS) entry which is preliminary data.</text>
</comment>
<dbReference type="OrthoDB" id="9795746at2"/>
<evidence type="ECO:0000313" key="3">
    <source>
        <dbReference type="EMBL" id="PPK51786.1"/>
    </source>
</evidence>
<dbReference type="RefSeq" id="WP_104416963.1">
    <property type="nucleotide sequence ID" value="NZ_PTIT01000009.1"/>
</dbReference>
<dbReference type="Gene3D" id="3.40.50.2000">
    <property type="entry name" value="Glycogen Phosphorylase B"/>
    <property type="match status" value="2"/>
</dbReference>
<dbReference type="EMBL" id="PTIU01000024">
    <property type="protein sequence ID" value="PPK53809.1"/>
    <property type="molecule type" value="Genomic_DNA"/>
</dbReference>
<dbReference type="AlphaFoldDB" id="A0A2S6G479"/>
<name>A0A2S6G479_9GAMM</name>
<sequence length="342" mass="37851">MKVCQIMAGDEEGGLENHVVELSNGLVDHVDEVVVIAHEKYRERFRPEVRFLALDLSGGRRNPWLLMRLAMLIRREAPDIVHAQANKAVDMLGRIRAFVPGYRIGTLHNRKKSLGMYSRMQTVIGVSQGVSEGLVHPDICLVYNGIPPYKGTRYSRAGLAAEFQFDPAWPIAIAVARLVPAKGFQELIRAWPADKGQLLIVGDGPEREPLAALIADLDLEQKVVLSGYRPDARGLMTGADLLLVSSRREGFNYTVAEALSCGLPVLSTRVPVAQEILPESYLVPVDNPQALNEALSRVLGNVETALIDQQSLFDWARSTFTIDHMAAQTASIYQERYQQVGQ</sequence>
<evidence type="ECO:0000313" key="4">
    <source>
        <dbReference type="EMBL" id="PPK53809.1"/>
    </source>
</evidence>
<evidence type="ECO:0000259" key="2">
    <source>
        <dbReference type="Pfam" id="PF13439"/>
    </source>
</evidence>
<dbReference type="Proteomes" id="UP000239648">
    <property type="component" value="Unassembled WGS sequence"/>
</dbReference>
<gene>
    <name evidence="4" type="ORF">B0H24_102437</name>
    <name evidence="3" type="ORF">BY455_10937</name>
</gene>
<accession>A0A2S6G479</accession>
<keyword evidence="6" id="KW-1185">Reference proteome</keyword>
<organism evidence="4 5">
    <name type="scientific">Marinobacter persicus</name>
    <dbReference type="NCBI Taxonomy" id="930118"/>
    <lineage>
        <taxon>Bacteria</taxon>
        <taxon>Pseudomonadati</taxon>
        <taxon>Pseudomonadota</taxon>
        <taxon>Gammaproteobacteria</taxon>
        <taxon>Pseudomonadales</taxon>
        <taxon>Marinobacteraceae</taxon>
        <taxon>Marinobacter</taxon>
    </lineage>
</organism>
<dbReference type="SUPFAM" id="SSF53756">
    <property type="entry name" value="UDP-Glycosyltransferase/glycogen phosphorylase"/>
    <property type="match status" value="1"/>
</dbReference>
<dbReference type="PANTHER" id="PTHR12526">
    <property type="entry name" value="GLYCOSYLTRANSFERASE"/>
    <property type="match status" value="1"/>
</dbReference>
<feature type="domain" description="Glycosyl transferase family 1" evidence="1">
    <location>
        <begin position="170"/>
        <end position="301"/>
    </location>
</feature>
<dbReference type="PANTHER" id="PTHR12526:SF630">
    <property type="entry name" value="GLYCOSYLTRANSFERASE"/>
    <property type="match status" value="1"/>
</dbReference>
<dbReference type="CDD" id="cd03811">
    <property type="entry name" value="GT4_GT28_WabH-like"/>
    <property type="match status" value="1"/>
</dbReference>
<evidence type="ECO:0000313" key="6">
    <source>
        <dbReference type="Proteomes" id="UP000239648"/>
    </source>
</evidence>
<evidence type="ECO:0000259" key="1">
    <source>
        <dbReference type="Pfam" id="PF00534"/>
    </source>
</evidence>
<dbReference type="InterPro" id="IPR028098">
    <property type="entry name" value="Glyco_trans_4-like_N"/>
</dbReference>
<dbReference type="InterPro" id="IPR001296">
    <property type="entry name" value="Glyco_trans_1"/>
</dbReference>
<dbReference type="GO" id="GO:0016757">
    <property type="term" value="F:glycosyltransferase activity"/>
    <property type="evidence" value="ECO:0007669"/>
    <property type="project" value="UniProtKB-ARBA"/>
</dbReference>